<name>H1Q4S4_9BACT</name>
<dbReference type="PATRIC" id="fig|883158.3.peg.1916"/>
<sequence length="510" mass="55700">MQRPDGKIELSAASFTLSEMNFNDDILLSRTARSVAKKSIKLSDGIDALLTIEQEVFPEIQSPSTRAEMPNQHYTIYVVKNSQRIPGAIMKGTVSGSGASKKFQPDASSAQKLILEPGTYTFVCYNDAVADDGTNLTVTVANAQTALIGITQTTISGNQYAVHFTMKHQAARVRFEADAYWEFSGVSAQASITGMPSSITYNLENGTQQNGSLQNVTTPTFSFPNTNPNTFPYKGESTSGFIYVMPGTNGNNIKLKFNNGSIYRKNLSSAAALNMKNFPTTELKANESYTVKLRLYYSYSYLFHDGTTSSLADGLAAGKKPIGAVIPGNKAMALRSVGSAKWANSEGQFHNAGHSENFSDHKSILWGYEITYDAAQSTDHSTIKANQSTIFPAFYIAAHYNPGVTLTGPNLSKWFLPALGEVLDAYAGIGKFNKSQANNWGDFNSGWDGKIYRTVFVQAGGTETLGEWIWTSGEYNKTHAMNTGCTMSYIRLSSFNKSIPSNFVRPFIKF</sequence>
<dbReference type="HOGENOM" id="CLU_028180_0_0_10"/>
<organism evidence="1 2">
    <name type="scientific">Prevotella micans F0438</name>
    <dbReference type="NCBI Taxonomy" id="883158"/>
    <lineage>
        <taxon>Bacteria</taxon>
        <taxon>Pseudomonadati</taxon>
        <taxon>Bacteroidota</taxon>
        <taxon>Bacteroidia</taxon>
        <taxon>Bacteroidales</taxon>
        <taxon>Prevotellaceae</taxon>
        <taxon>Prevotella</taxon>
    </lineage>
</organism>
<dbReference type="InterPro" id="IPR025049">
    <property type="entry name" value="Mfa-like_1"/>
</dbReference>
<dbReference type="AlphaFoldDB" id="H1Q4S4"/>
<dbReference type="Pfam" id="PF13149">
    <property type="entry name" value="Mfa_like_1"/>
    <property type="match status" value="1"/>
</dbReference>
<accession>H1Q4S4</accession>
<dbReference type="EMBL" id="AGWK01000052">
    <property type="protein sequence ID" value="EHO66967.1"/>
    <property type="molecule type" value="Genomic_DNA"/>
</dbReference>
<proteinExistence type="predicted"/>
<dbReference type="STRING" id="883158.HMPREF9140_01912"/>
<protein>
    <submittedName>
        <fullName evidence="1">Uncharacterized protein</fullName>
    </submittedName>
</protein>
<evidence type="ECO:0000313" key="2">
    <source>
        <dbReference type="Proteomes" id="UP000016023"/>
    </source>
</evidence>
<dbReference type="Proteomes" id="UP000016023">
    <property type="component" value="Unassembled WGS sequence"/>
</dbReference>
<evidence type="ECO:0000313" key="1">
    <source>
        <dbReference type="EMBL" id="EHO66967.1"/>
    </source>
</evidence>
<comment type="caution">
    <text evidence="1">The sequence shown here is derived from an EMBL/GenBank/DDBJ whole genome shotgun (WGS) entry which is preliminary data.</text>
</comment>
<keyword evidence="2" id="KW-1185">Reference proteome</keyword>
<reference evidence="1 2" key="1">
    <citation type="submission" date="2011-12" db="EMBL/GenBank/DDBJ databases">
        <title>The Genome Sequence of Prevotella micans F0438.</title>
        <authorList>
            <consortium name="The Broad Institute Genome Sequencing Platform"/>
            <person name="Earl A."/>
            <person name="Ward D."/>
            <person name="Feldgarden M."/>
            <person name="Gevers D."/>
            <person name="Izard J."/>
            <person name="Baranova O.V."/>
            <person name="Blanton J.M."/>
            <person name="Wade W.G."/>
            <person name="Dewhirst F.E."/>
            <person name="Young S.K."/>
            <person name="Zeng Q."/>
            <person name="Gargeya S."/>
            <person name="Fitzgerald M."/>
            <person name="Haas B."/>
            <person name="Abouelleil A."/>
            <person name="Alvarado L."/>
            <person name="Arachchi H.M."/>
            <person name="Berlin A."/>
            <person name="Chapman S.B."/>
            <person name="Gearin G."/>
            <person name="Goldberg J."/>
            <person name="Griggs A."/>
            <person name="Gujja S."/>
            <person name="Hansen M."/>
            <person name="Heiman D."/>
            <person name="Howarth C."/>
            <person name="Larimer J."/>
            <person name="Lui A."/>
            <person name="MacDonald P.J.P."/>
            <person name="McCowen C."/>
            <person name="Montmayeur A."/>
            <person name="Murphy C."/>
            <person name="Neiman D."/>
            <person name="Pearson M."/>
            <person name="Priest M."/>
            <person name="Roberts A."/>
            <person name="Saif S."/>
            <person name="Shea T."/>
            <person name="Sisk P."/>
            <person name="Stolte C."/>
            <person name="Sykes S."/>
            <person name="Wortman J."/>
            <person name="Nusbaum C."/>
            <person name="Birren B."/>
        </authorList>
    </citation>
    <scope>NUCLEOTIDE SEQUENCE [LARGE SCALE GENOMIC DNA]</scope>
    <source>
        <strain evidence="1 2">F0438</strain>
    </source>
</reference>
<gene>
    <name evidence="1" type="ORF">HMPREF9140_01912</name>
</gene>